<feature type="region of interest" description="Disordered" evidence="1">
    <location>
        <begin position="239"/>
        <end position="264"/>
    </location>
</feature>
<evidence type="ECO:0000313" key="3">
    <source>
        <dbReference type="Proteomes" id="UP000694918"/>
    </source>
</evidence>
<dbReference type="PANTHER" id="PTHR47481">
    <property type="match status" value="1"/>
</dbReference>
<dbReference type="InterPro" id="IPR054722">
    <property type="entry name" value="PolX-like_BBD"/>
</dbReference>
<dbReference type="GeneID" id="105122718"/>
<proteinExistence type="predicted"/>
<dbReference type="Pfam" id="PF14223">
    <property type="entry name" value="Retrotran_gag_2"/>
    <property type="match status" value="1"/>
</dbReference>
<evidence type="ECO:0000259" key="2">
    <source>
        <dbReference type="Pfam" id="PF22936"/>
    </source>
</evidence>
<gene>
    <name evidence="4" type="primary">LOC105122718</name>
</gene>
<dbReference type="Proteomes" id="UP000694918">
    <property type="component" value="Unplaced"/>
</dbReference>
<name>A0AAJ6U092_POPEU</name>
<sequence length="452" mass="49638">MESSTSLIPPVSNSHSSEFSSVVPHLPDISIKLASTNYLLWKAQVIPILRGNGLLSYVQNQDSCPSQTITGEDGVSRTNPAAAMWLRTDQLILGWINSSLSDGPLSQVISSETSHDAWHVLQTLYGSHTRDRLQQMKGELQSLNKGGSSLEDYLHKAKSLALSLRGAGKPMDDDEFIICILRGLGSEFDPIVAALNARDVFPPLEGVIGKLRDFEIRLQATRVTSPNVAFFTNRSRTSTKFRGTHGSRGRNITHNQTNSQFHQKDARLPRFTKGNPGTRTQIFTNHGGHSTGRGRGGITCFRCGGPNHKADGCFASDEEAEQFKAFAALQVADPTEETWYPDTGANNHMTADTSEVQGIHSYLGNDSVMVGNGNGLQISGIGQVSLPATNIKLNNVLVVPDIKKKLLSVSQLTKEHNCYFIFYSWGFLFKDMRTKQVLLKGYMVDGLYPIQL</sequence>
<organism evidence="3 4">
    <name type="scientific">Populus euphratica</name>
    <name type="common">Euphrates poplar</name>
    <dbReference type="NCBI Taxonomy" id="75702"/>
    <lineage>
        <taxon>Eukaryota</taxon>
        <taxon>Viridiplantae</taxon>
        <taxon>Streptophyta</taxon>
        <taxon>Embryophyta</taxon>
        <taxon>Tracheophyta</taxon>
        <taxon>Spermatophyta</taxon>
        <taxon>Magnoliopsida</taxon>
        <taxon>eudicotyledons</taxon>
        <taxon>Gunneridae</taxon>
        <taxon>Pentapetalae</taxon>
        <taxon>rosids</taxon>
        <taxon>fabids</taxon>
        <taxon>Malpighiales</taxon>
        <taxon>Salicaceae</taxon>
        <taxon>Saliceae</taxon>
        <taxon>Populus</taxon>
    </lineage>
</organism>
<reference evidence="4" key="1">
    <citation type="submission" date="2025-08" db="UniProtKB">
        <authorList>
            <consortium name="RefSeq"/>
        </authorList>
    </citation>
    <scope>IDENTIFICATION</scope>
</reference>
<dbReference type="RefSeq" id="XP_011020286.1">
    <property type="nucleotide sequence ID" value="XM_011021984.1"/>
</dbReference>
<dbReference type="KEGG" id="peu:105122718"/>
<protein>
    <submittedName>
        <fullName evidence="4">Uncharacterized protein LOC105122718 isoform X1</fullName>
    </submittedName>
</protein>
<feature type="compositionally biased region" description="Basic residues" evidence="1">
    <location>
        <begin position="239"/>
        <end position="248"/>
    </location>
</feature>
<feature type="compositionally biased region" description="Polar residues" evidence="1">
    <location>
        <begin position="250"/>
        <end position="261"/>
    </location>
</feature>
<evidence type="ECO:0000313" key="4">
    <source>
        <dbReference type="RefSeq" id="XP_011020286.1"/>
    </source>
</evidence>
<dbReference type="PANTHER" id="PTHR47481:SF22">
    <property type="entry name" value="RETROTRANSPOSON GAG DOMAIN-CONTAINING PROTEIN"/>
    <property type="match status" value="1"/>
</dbReference>
<keyword evidence="3" id="KW-1185">Reference proteome</keyword>
<dbReference type="Pfam" id="PF22936">
    <property type="entry name" value="Pol_BBD"/>
    <property type="match status" value="1"/>
</dbReference>
<dbReference type="AlphaFoldDB" id="A0AAJ6U092"/>
<evidence type="ECO:0000256" key="1">
    <source>
        <dbReference type="SAM" id="MobiDB-lite"/>
    </source>
</evidence>
<feature type="domain" description="Retrovirus-related Pol polyprotein from transposon TNT 1-94-like beta-barrel" evidence="2">
    <location>
        <begin position="339"/>
        <end position="415"/>
    </location>
</feature>
<accession>A0AAJ6U092</accession>